<name>A0A5E4N2U6_9HEMI</name>
<organism evidence="2 3">
    <name type="scientific">Cinara cedri</name>
    <dbReference type="NCBI Taxonomy" id="506608"/>
    <lineage>
        <taxon>Eukaryota</taxon>
        <taxon>Metazoa</taxon>
        <taxon>Ecdysozoa</taxon>
        <taxon>Arthropoda</taxon>
        <taxon>Hexapoda</taxon>
        <taxon>Insecta</taxon>
        <taxon>Pterygota</taxon>
        <taxon>Neoptera</taxon>
        <taxon>Paraneoptera</taxon>
        <taxon>Hemiptera</taxon>
        <taxon>Sternorrhyncha</taxon>
        <taxon>Aphidomorpha</taxon>
        <taxon>Aphidoidea</taxon>
        <taxon>Aphididae</taxon>
        <taxon>Lachninae</taxon>
        <taxon>Cinara</taxon>
    </lineage>
</organism>
<sequence>MTSNQAYQLTELRIVQHNLNGQHIVVEQLRDYCIDNRVDIALIQEFPSKNKTIKGLDHDPIRCIVGGTGQKPGAAIIVFNAGLEVTVLRNLSSDYFTVITVSIGREIINFVSSYFKFNISTVEFVMKLDAILNELKGETVICADVNAHSPLWMCDASNNTARVKGRKIEDLIERHHLTVHNNNRRTYTYNRVGMGKSNVDVTMTTARLAARITRWKVTKGITDSDHRVITFGLRHSKTVRGGPDTTRFNTDKADWDEFNVNLARELGQATDLMRGDVDVRAAALTAAIRSAAESSIPRKRGPGRLPPPWWNDDLTKSRKSLNNFRNTKDYKVTDRQEYQRLRNKHLGLIRHSKFQMWKSFAESANDKVWGNLYKWVKKGPRTNKVLTALKKDDDTYTTSYLETAEYLLSSLIPTDKDAVPLGRDEIAVSTDTTVELQDVKDAIWRIGVKKSPGIDGITSLILRRAWPLIQTPLRKLYKDCLESATFPDCWKTAVIVAIPKGGDKDLSLPKSYRPVSLLPTLGKALETLIIARLRAEVLVNLSEDQHGFMTGKSTISAIDSLLSWADGRKEKFVIGVFLDITGAFDNLNWEVLFQDVKDLGASQHTLSIIRDYLRNRHAELSIGTATAKCNLTRGCPQGSQLGPILWNLSMDRALKLHRHDRSKIVAYADDLAVVTAGTNINIVRDRLSPMLDRLVNWASERGLSFSPMKTNVMTLKGGLKPGYSINFGNLAVISCSHPLVYHARKFDDFCESYGR</sequence>
<dbReference type="GO" id="GO:0004519">
    <property type="term" value="F:endonuclease activity"/>
    <property type="evidence" value="ECO:0007669"/>
    <property type="project" value="UniProtKB-KW"/>
</dbReference>
<dbReference type="OrthoDB" id="6629145at2759"/>
<keyword evidence="2" id="KW-0540">Nuclease</keyword>
<keyword evidence="3" id="KW-1185">Reference proteome</keyword>
<dbReference type="InterPro" id="IPR036691">
    <property type="entry name" value="Endo/exonu/phosph_ase_sf"/>
</dbReference>
<evidence type="ECO:0000313" key="3">
    <source>
        <dbReference type="Proteomes" id="UP000325440"/>
    </source>
</evidence>
<keyword evidence="2" id="KW-0269">Exonuclease</keyword>
<feature type="domain" description="Reverse transcriptase" evidence="1">
    <location>
        <begin position="479"/>
        <end position="732"/>
    </location>
</feature>
<dbReference type="AlphaFoldDB" id="A0A5E4N2U6"/>
<keyword evidence="2" id="KW-0695">RNA-directed DNA polymerase</keyword>
<protein>
    <submittedName>
        <fullName evidence="2">Endonuclease/exonuclease/phosphatase,Reverse transcriptase domain</fullName>
    </submittedName>
</protein>
<keyword evidence="2" id="KW-0808">Transferase</keyword>
<dbReference type="CDD" id="cd01650">
    <property type="entry name" value="RT_nLTR_like"/>
    <property type="match status" value="1"/>
</dbReference>
<dbReference type="EMBL" id="CABPRJ010001434">
    <property type="protein sequence ID" value="VVC36614.1"/>
    <property type="molecule type" value="Genomic_DNA"/>
</dbReference>
<dbReference type="InterPro" id="IPR000477">
    <property type="entry name" value="RT_dom"/>
</dbReference>
<evidence type="ECO:0000259" key="1">
    <source>
        <dbReference type="PROSITE" id="PS50878"/>
    </source>
</evidence>
<evidence type="ECO:0000313" key="2">
    <source>
        <dbReference type="EMBL" id="VVC36614.1"/>
    </source>
</evidence>
<dbReference type="GO" id="GO:0004527">
    <property type="term" value="F:exonuclease activity"/>
    <property type="evidence" value="ECO:0007669"/>
    <property type="project" value="UniProtKB-KW"/>
</dbReference>
<dbReference type="Pfam" id="PF14529">
    <property type="entry name" value="Exo_endo_phos_2"/>
    <property type="match status" value="1"/>
</dbReference>
<dbReference type="PANTHER" id="PTHR19446">
    <property type="entry name" value="REVERSE TRANSCRIPTASES"/>
    <property type="match status" value="1"/>
</dbReference>
<dbReference type="SUPFAM" id="SSF56672">
    <property type="entry name" value="DNA/RNA polymerases"/>
    <property type="match status" value="1"/>
</dbReference>
<accession>A0A5E4N2U6</accession>
<dbReference type="Gene3D" id="3.60.10.10">
    <property type="entry name" value="Endonuclease/exonuclease/phosphatase"/>
    <property type="match status" value="1"/>
</dbReference>
<gene>
    <name evidence="2" type="ORF">CINCED_3A015743</name>
</gene>
<dbReference type="InterPro" id="IPR043502">
    <property type="entry name" value="DNA/RNA_pol_sf"/>
</dbReference>
<keyword evidence="2" id="KW-0548">Nucleotidyltransferase</keyword>
<dbReference type="Proteomes" id="UP000325440">
    <property type="component" value="Unassembled WGS sequence"/>
</dbReference>
<dbReference type="SUPFAM" id="SSF56219">
    <property type="entry name" value="DNase I-like"/>
    <property type="match status" value="1"/>
</dbReference>
<proteinExistence type="predicted"/>
<keyword evidence="2" id="KW-0378">Hydrolase</keyword>
<dbReference type="GO" id="GO:0003964">
    <property type="term" value="F:RNA-directed DNA polymerase activity"/>
    <property type="evidence" value="ECO:0007669"/>
    <property type="project" value="UniProtKB-KW"/>
</dbReference>
<keyword evidence="2" id="KW-0255">Endonuclease</keyword>
<dbReference type="Pfam" id="PF00078">
    <property type="entry name" value="RVT_1"/>
    <property type="match status" value="1"/>
</dbReference>
<reference evidence="2 3" key="1">
    <citation type="submission" date="2019-08" db="EMBL/GenBank/DDBJ databases">
        <authorList>
            <person name="Alioto T."/>
            <person name="Alioto T."/>
            <person name="Gomez Garrido J."/>
        </authorList>
    </citation>
    <scope>NUCLEOTIDE SEQUENCE [LARGE SCALE GENOMIC DNA]</scope>
</reference>
<dbReference type="InterPro" id="IPR005135">
    <property type="entry name" value="Endo/exonuclease/phosphatase"/>
</dbReference>
<dbReference type="PROSITE" id="PS50878">
    <property type="entry name" value="RT_POL"/>
    <property type="match status" value="1"/>
</dbReference>